<evidence type="ECO:0000256" key="1">
    <source>
        <dbReference type="ARBA" id="ARBA00004240"/>
    </source>
</evidence>
<dbReference type="CDD" id="cd11302">
    <property type="entry name" value="O-FucT-1"/>
    <property type="match status" value="1"/>
</dbReference>
<evidence type="ECO:0000256" key="3">
    <source>
        <dbReference type="ARBA" id="ARBA00010626"/>
    </source>
</evidence>
<evidence type="ECO:0000256" key="13">
    <source>
        <dbReference type="ARBA" id="ARBA00023277"/>
    </source>
</evidence>
<gene>
    <name evidence="18" type="primary">EOG090X02RM</name>
</gene>
<dbReference type="InterPro" id="IPR019378">
    <property type="entry name" value="GDP-Fuc_O-FucTrfase"/>
</dbReference>
<evidence type="ECO:0000256" key="11">
    <source>
        <dbReference type="ARBA" id="ARBA00023180"/>
    </source>
</evidence>
<keyword evidence="9" id="KW-0914">Notch signaling pathway</keyword>
<keyword evidence="6" id="KW-0328">Glycosyltransferase</keyword>
<evidence type="ECO:0000256" key="10">
    <source>
        <dbReference type="ARBA" id="ARBA00023157"/>
    </source>
</evidence>
<dbReference type="InterPro" id="IPR039922">
    <property type="entry name" value="POFUT1"/>
</dbReference>
<reference evidence="18" key="1">
    <citation type="submission" date="2018-08" db="EMBL/GenBank/DDBJ databases">
        <authorList>
            <person name="Cornetti L."/>
        </authorList>
    </citation>
    <scope>NUCLEOTIDE SEQUENCE</scope>
    <source>
        <strain evidence="18">FI-G-95-1_INB4-1</strain>
    </source>
</reference>
<feature type="signal peptide" evidence="17">
    <location>
        <begin position="1"/>
        <end position="17"/>
    </location>
</feature>
<evidence type="ECO:0000256" key="4">
    <source>
        <dbReference type="ARBA" id="ARBA00012196"/>
    </source>
</evidence>
<evidence type="ECO:0000256" key="7">
    <source>
        <dbReference type="ARBA" id="ARBA00022679"/>
    </source>
</evidence>
<evidence type="ECO:0000256" key="2">
    <source>
        <dbReference type="ARBA" id="ARBA00004922"/>
    </source>
</evidence>
<keyword evidence="8" id="KW-0256">Endoplasmic reticulum</keyword>
<proteinExistence type="evidence at transcript level"/>
<comment type="pathway">
    <text evidence="2">Protein modification; protein glycosylation.</text>
</comment>
<keyword evidence="7" id="KW-0808">Transferase</keyword>
<comment type="catalytic activity">
    <reaction evidence="15">
        <text>L-threonyl-[protein] + GDP-beta-L-fucose = 3-O-(alpha-L-fucosyl)-L-threonyl-[protein] + GDP + H(+)</text>
        <dbReference type="Rhea" id="RHEA:70491"/>
        <dbReference type="Rhea" id="RHEA-COMP:11060"/>
        <dbReference type="Rhea" id="RHEA-COMP:17915"/>
        <dbReference type="ChEBI" id="CHEBI:15378"/>
        <dbReference type="ChEBI" id="CHEBI:30013"/>
        <dbReference type="ChEBI" id="CHEBI:57273"/>
        <dbReference type="ChEBI" id="CHEBI:58189"/>
        <dbReference type="ChEBI" id="CHEBI:189631"/>
        <dbReference type="EC" id="2.4.1.221"/>
    </reaction>
    <physiologicalReaction direction="left-to-right" evidence="15">
        <dbReference type="Rhea" id="RHEA:70492"/>
    </physiologicalReaction>
</comment>
<evidence type="ECO:0000256" key="14">
    <source>
        <dbReference type="ARBA" id="ARBA00033080"/>
    </source>
</evidence>
<keyword evidence="11" id="KW-0325">Glycoprotein</keyword>
<dbReference type="PANTHER" id="PTHR21420">
    <property type="entry name" value="GDP-FUCOSE PROTEIN O-FUCOSYLTRANSFERASE 1"/>
    <property type="match status" value="1"/>
</dbReference>
<dbReference type="GO" id="GO:0005783">
    <property type="term" value="C:endoplasmic reticulum"/>
    <property type="evidence" value="ECO:0007669"/>
    <property type="project" value="UniProtKB-SubCell"/>
</dbReference>
<accession>A0A4Y7M9G4</accession>
<evidence type="ECO:0000256" key="9">
    <source>
        <dbReference type="ARBA" id="ARBA00022976"/>
    </source>
</evidence>
<evidence type="ECO:0000256" key="8">
    <source>
        <dbReference type="ARBA" id="ARBA00022824"/>
    </source>
</evidence>
<evidence type="ECO:0000313" key="18">
    <source>
        <dbReference type="EMBL" id="SVE76275.1"/>
    </source>
</evidence>
<feature type="chain" id="PRO_5021266872" description="GDP-fucose protein O-fucosyltransferase 1" evidence="17">
    <location>
        <begin position="18"/>
        <end position="381"/>
    </location>
</feature>
<keyword evidence="10" id="KW-1015">Disulfide bond</keyword>
<evidence type="ECO:0000256" key="16">
    <source>
        <dbReference type="ARBA" id="ARBA00048647"/>
    </source>
</evidence>
<dbReference type="EMBL" id="LR006656">
    <property type="protein sequence ID" value="SVE76275.1"/>
    <property type="molecule type" value="mRNA"/>
</dbReference>
<dbReference type="Pfam" id="PF10250">
    <property type="entry name" value="O-FucT"/>
    <property type="match status" value="1"/>
</dbReference>
<sequence length="381" mass="43347">MSTKFLLPFLFAASIIANDDVDSNGYILYCPCMGRFGNQADHFLGSLAFAKELNRTLALPPWVEYRFGEPKSVQVPFLEYFELEPLSKFHRVITMEEFMEKFAPKVWPSKERTSFCYMARGQGSDCNAKEGNPFGPFWDTFSVDFVQSEFYGPLNYDVHHNQDMSRKWNSRYPSNKFPVLAFTGAPASFPVQQENVGLHKYLVWSQRIVDRAVNFIRNVLPIGAFIGIHLRNGVDWTRACEHLEHSPNLFSAPQCLGYRNELGIASQDMCFPPHDLIAKQVKLAVKEYHAKSVFVSSDNDHLIPFLTKALKRMEVTVQKLANPEPHVDLAILGRANYFIGNCISSFSAFAKRERDVNGLPSGFWGFPPNRTGAAKQKHEEL</sequence>
<evidence type="ECO:0000256" key="15">
    <source>
        <dbReference type="ARBA" id="ARBA00047273"/>
    </source>
</evidence>
<dbReference type="GO" id="GO:0007219">
    <property type="term" value="P:Notch signaling pathway"/>
    <property type="evidence" value="ECO:0007669"/>
    <property type="project" value="UniProtKB-KW"/>
</dbReference>
<comment type="similarity">
    <text evidence="3">Belongs to the glycosyltransferase 65 family.</text>
</comment>
<dbReference type="Gene3D" id="3.40.50.11350">
    <property type="match status" value="1"/>
</dbReference>
<name>A0A4Y7M9G4_9CRUS</name>
<dbReference type="GO" id="GO:0046922">
    <property type="term" value="F:peptide-O-fucosyltransferase activity"/>
    <property type="evidence" value="ECO:0007669"/>
    <property type="project" value="UniProtKB-EC"/>
</dbReference>
<evidence type="ECO:0000256" key="12">
    <source>
        <dbReference type="ARBA" id="ARBA00023253"/>
    </source>
</evidence>
<dbReference type="AlphaFoldDB" id="A0A4Y7M9G4"/>
<evidence type="ECO:0000256" key="17">
    <source>
        <dbReference type="SAM" id="SignalP"/>
    </source>
</evidence>
<organism evidence="18">
    <name type="scientific">Daphnia longispina</name>
    <dbReference type="NCBI Taxonomy" id="42846"/>
    <lineage>
        <taxon>Eukaryota</taxon>
        <taxon>Metazoa</taxon>
        <taxon>Ecdysozoa</taxon>
        <taxon>Arthropoda</taxon>
        <taxon>Crustacea</taxon>
        <taxon>Branchiopoda</taxon>
        <taxon>Diplostraca</taxon>
        <taxon>Cladocera</taxon>
        <taxon>Anomopoda</taxon>
        <taxon>Daphniidae</taxon>
        <taxon>Daphnia</taxon>
    </lineage>
</organism>
<keyword evidence="17" id="KW-0732">Signal</keyword>
<dbReference type="Gene3D" id="3.40.50.11340">
    <property type="match status" value="1"/>
</dbReference>
<comment type="subcellular location">
    <subcellularLocation>
        <location evidence="1">Endoplasmic reticulum</location>
    </subcellularLocation>
</comment>
<keyword evidence="12" id="KW-0294">Fucose metabolism</keyword>
<protein>
    <recommendedName>
        <fullName evidence="5">GDP-fucose protein O-fucosyltransferase 1</fullName>
        <ecNumber evidence="4">2.4.1.221</ecNumber>
    </recommendedName>
    <alternativeName>
        <fullName evidence="14">Peptide-O-fucosyltransferase 1</fullName>
    </alternativeName>
</protein>
<comment type="catalytic activity">
    <reaction evidence="16">
        <text>L-seryl-[protein] + GDP-beta-L-fucose = 3-O-(alpha-L-fucosyl)-L-seryl-[protein] + GDP + H(+)</text>
        <dbReference type="Rhea" id="RHEA:63644"/>
        <dbReference type="Rhea" id="RHEA-COMP:9863"/>
        <dbReference type="Rhea" id="RHEA-COMP:17914"/>
        <dbReference type="ChEBI" id="CHEBI:15378"/>
        <dbReference type="ChEBI" id="CHEBI:29999"/>
        <dbReference type="ChEBI" id="CHEBI:57273"/>
        <dbReference type="ChEBI" id="CHEBI:58189"/>
        <dbReference type="ChEBI" id="CHEBI:189632"/>
        <dbReference type="EC" id="2.4.1.221"/>
    </reaction>
    <physiologicalReaction direction="left-to-right" evidence="16">
        <dbReference type="Rhea" id="RHEA:63645"/>
    </physiologicalReaction>
</comment>
<dbReference type="EC" id="2.4.1.221" evidence="4"/>
<evidence type="ECO:0000256" key="6">
    <source>
        <dbReference type="ARBA" id="ARBA00022676"/>
    </source>
</evidence>
<keyword evidence="13" id="KW-0119">Carbohydrate metabolism</keyword>
<dbReference type="UniPathway" id="UPA00378"/>
<dbReference type="PANTHER" id="PTHR21420:SF10">
    <property type="entry name" value="GDP-FUCOSE PROTEIN O-FUCOSYLTRANSFERASE 1"/>
    <property type="match status" value="1"/>
</dbReference>
<evidence type="ECO:0000256" key="5">
    <source>
        <dbReference type="ARBA" id="ARBA00021745"/>
    </source>
</evidence>
<dbReference type="GO" id="GO:0006004">
    <property type="term" value="P:fucose metabolic process"/>
    <property type="evidence" value="ECO:0007669"/>
    <property type="project" value="UniProtKB-KW"/>
</dbReference>